<keyword evidence="8" id="KW-1185">Reference proteome</keyword>
<feature type="region of interest" description="Disordered" evidence="5">
    <location>
        <begin position="535"/>
        <end position="586"/>
    </location>
</feature>
<dbReference type="EMBL" id="PKPP01006588">
    <property type="protein sequence ID" value="PWA56031.1"/>
    <property type="molecule type" value="Genomic_DNA"/>
</dbReference>
<dbReference type="GO" id="GO:0008270">
    <property type="term" value="F:zinc ion binding"/>
    <property type="evidence" value="ECO:0007669"/>
    <property type="project" value="UniProtKB-KW"/>
</dbReference>
<keyword evidence="2 4" id="KW-0863">Zinc-finger</keyword>
<keyword evidence="3" id="KW-0862">Zinc</keyword>
<name>A0A2U1M453_ARTAN</name>
<evidence type="ECO:0000256" key="2">
    <source>
        <dbReference type="ARBA" id="ARBA00022771"/>
    </source>
</evidence>
<feature type="compositionally biased region" description="Polar residues" evidence="5">
    <location>
        <begin position="549"/>
        <end position="565"/>
    </location>
</feature>
<dbReference type="InterPro" id="IPR004332">
    <property type="entry name" value="Transposase_MuDR"/>
</dbReference>
<reference evidence="7 8" key="1">
    <citation type="journal article" date="2018" name="Mol. Plant">
        <title>The genome of Artemisia annua provides insight into the evolution of Asteraceae family and artemisinin biosynthesis.</title>
        <authorList>
            <person name="Shen Q."/>
            <person name="Zhang L."/>
            <person name="Liao Z."/>
            <person name="Wang S."/>
            <person name="Yan T."/>
            <person name="Shi P."/>
            <person name="Liu M."/>
            <person name="Fu X."/>
            <person name="Pan Q."/>
            <person name="Wang Y."/>
            <person name="Lv Z."/>
            <person name="Lu X."/>
            <person name="Zhang F."/>
            <person name="Jiang W."/>
            <person name="Ma Y."/>
            <person name="Chen M."/>
            <person name="Hao X."/>
            <person name="Li L."/>
            <person name="Tang Y."/>
            <person name="Lv G."/>
            <person name="Zhou Y."/>
            <person name="Sun X."/>
            <person name="Brodelius P.E."/>
            <person name="Rose J.K.C."/>
            <person name="Tang K."/>
        </authorList>
    </citation>
    <scope>NUCLEOTIDE SEQUENCE [LARGE SCALE GENOMIC DNA]</scope>
    <source>
        <strain evidence="8">cv. Huhao1</strain>
        <tissue evidence="7">Leaf</tissue>
    </source>
</reference>
<dbReference type="PANTHER" id="PTHR31973:SF188">
    <property type="entry name" value="POLYPROTEIN, PUTATIVE-RELATED"/>
    <property type="match status" value="1"/>
</dbReference>
<feature type="region of interest" description="Disordered" evidence="5">
    <location>
        <begin position="133"/>
        <end position="183"/>
    </location>
</feature>
<evidence type="ECO:0000256" key="5">
    <source>
        <dbReference type="SAM" id="MobiDB-lite"/>
    </source>
</evidence>
<proteinExistence type="predicted"/>
<evidence type="ECO:0000313" key="8">
    <source>
        <dbReference type="Proteomes" id="UP000245207"/>
    </source>
</evidence>
<evidence type="ECO:0000256" key="3">
    <source>
        <dbReference type="ARBA" id="ARBA00022833"/>
    </source>
</evidence>
<sequence>MVEMDHSPIHDSPRPTWMSMVESPPIEQIPSKYKLKIKYGGIFKLSKNSSGKRYCFGFQKCINMDTSSYNLDELYDDVKKNYPTTSNLVLSIHFVDKYATEKSFIELDSNETFMAMISMYEKEKQITIYASTNNDSDTTNIQQSGQDEAIGEPHGQDEDIGEPQSQDETIGEPHSEKPFDDLDYCDDNEESYQSLHSTDNEDELFNYEVETYSFNKKDPTIQVNSKFPNVVDLRRALNHHALINEFEYFIEKSEPTRFTARCANLECAWKIHACVTKDKVTFKVKNLVETHTCIGSNKGGNKSATQGWIANELLNRNPGSVVDIAFVIDGDKKRFQRFFVSLAACSLGFLAGCRPYISLDACHLKGKFNGVLAVATFVFNRYLNFLMLFEKRLWYTMMREGELWEHGRNLGEYEVCRSSENRAEVKCKGKRWEVILDDTQCTCRVWQVTGLPCVHAAAFIAFIRDANLEKYVDPYYTIEKFKEAYALEIAPVPDKDEWLDIQSAVKIYPPIIKRPSGRPRKNRIIAAGEQTKRRHKCSKCGGSGHHPQTCKNAQSQGSEPYQPSTSKRKRGKKTEARKNSGVMESN</sequence>
<feature type="compositionally biased region" description="Basic and acidic residues" evidence="5">
    <location>
        <begin position="171"/>
        <end position="180"/>
    </location>
</feature>
<dbReference type="PROSITE" id="PS50966">
    <property type="entry name" value="ZF_SWIM"/>
    <property type="match status" value="1"/>
</dbReference>
<evidence type="ECO:0000259" key="6">
    <source>
        <dbReference type="PROSITE" id="PS50966"/>
    </source>
</evidence>
<dbReference type="AlphaFoldDB" id="A0A2U1M453"/>
<comment type="caution">
    <text evidence="7">The sequence shown here is derived from an EMBL/GenBank/DDBJ whole genome shotgun (WGS) entry which is preliminary data.</text>
</comment>
<dbReference type="PANTHER" id="PTHR31973">
    <property type="entry name" value="POLYPROTEIN, PUTATIVE-RELATED"/>
    <property type="match status" value="1"/>
</dbReference>
<dbReference type="SMART" id="SM00575">
    <property type="entry name" value="ZnF_PMZ"/>
    <property type="match status" value="1"/>
</dbReference>
<gene>
    <name evidence="7" type="ORF">CTI12_AA421760</name>
</gene>
<evidence type="ECO:0000313" key="7">
    <source>
        <dbReference type="EMBL" id="PWA56031.1"/>
    </source>
</evidence>
<dbReference type="Pfam" id="PF04434">
    <property type="entry name" value="SWIM"/>
    <property type="match status" value="1"/>
</dbReference>
<organism evidence="7 8">
    <name type="scientific">Artemisia annua</name>
    <name type="common">Sweet wormwood</name>
    <dbReference type="NCBI Taxonomy" id="35608"/>
    <lineage>
        <taxon>Eukaryota</taxon>
        <taxon>Viridiplantae</taxon>
        <taxon>Streptophyta</taxon>
        <taxon>Embryophyta</taxon>
        <taxon>Tracheophyta</taxon>
        <taxon>Spermatophyta</taxon>
        <taxon>Magnoliopsida</taxon>
        <taxon>eudicotyledons</taxon>
        <taxon>Gunneridae</taxon>
        <taxon>Pentapetalae</taxon>
        <taxon>asterids</taxon>
        <taxon>campanulids</taxon>
        <taxon>Asterales</taxon>
        <taxon>Asteraceae</taxon>
        <taxon>Asteroideae</taxon>
        <taxon>Anthemideae</taxon>
        <taxon>Artemisiinae</taxon>
        <taxon>Artemisia</taxon>
    </lineage>
</organism>
<dbReference type="OrthoDB" id="687700at2759"/>
<feature type="compositionally biased region" description="Polar residues" evidence="5">
    <location>
        <begin position="133"/>
        <end position="146"/>
    </location>
</feature>
<evidence type="ECO:0000256" key="1">
    <source>
        <dbReference type="ARBA" id="ARBA00022723"/>
    </source>
</evidence>
<dbReference type="InterPro" id="IPR007527">
    <property type="entry name" value="Znf_SWIM"/>
</dbReference>
<keyword evidence="1" id="KW-0479">Metal-binding</keyword>
<accession>A0A2U1M453</accession>
<evidence type="ECO:0000256" key="4">
    <source>
        <dbReference type="PROSITE-ProRule" id="PRU00325"/>
    </source>
</evidence>
<feature type="domain" description="SWIM-type" evidence="6">
    <location>
        <begin position="432"/>
        <end position="464"/>
    </location>
</feature>
<dbReference type="InterPro" id="IPR006564">
    <property type="entry name" value="Znf_PMZ"/>
</dbReference>
<dbReference type="Pfam" id="PF03108">
    <property type="entry name" value="DBD_Tnp_Mut"/>
    <property type="match status" value="1"/>
</dbReference>
<dbReference type="Proteomes" id="UP000245207">
    <property type="component" value="Unassembled WGS sequence"/>
</dbReference>
<protein>
    <submittedName>
        <fullName evidence="7">Transposase, MuDR, MULE transposase domain protein</fullName>
    </submittedName>
</protein>